<dbReference type="KEGG" id="cok:COCCU_09060"/>
<name>A0A6B8WA67_9CORY</name>
<protein>
    <submittedName>
        <fullName evidence="1">Uncharacterized protein</fullName>
    </submittedName>
</protein>
<reference evidence="1 2" key="1">
    <citation type="submission" date="2019-11" db="EMBL/GenBank/DDBJ databases">
        <title>Complete genome sequence of Corynebacterium kalinowskii 1959, a novel Corynebacterium species isolated from soil of a small paddock in Vilsendorf, Germany.</title>
        <authorList>
            <person name="Schaffert L."/>
            <person name="Ruwe M."/>
            <person name="Milse J."/>
            <person name="Hanuschka K."/>
            <person name="Ortseifen V."/>
            <person name="Droste J."/>
            <person name="Brandt D."/>
            <person name="Schlueter L."/>
            <person name="Kutter Y."/>
            <person name="Vinke S."/>
            <person name="Viehoefer P."/>
            <person name="Jacob L."/>
            <person name="Luebke N.-C."/>
            <person name="Schulte-Berndt E."/>
            <person name="Hain C."/>
            <person name="Linder M."/>
            <person name="Schmidt P."/>
            <person name="Wollenschlaeger L."/>
            <person name="Luttermann T."/>
            <person name="Thieme E."/>
            <person name="Hassa J."/>
            <person name="Haak M."/>
            <person name="Wittchen M."/>
            <person name="Mentz A."/>
            <person name="Persicke M."/>
            <person name="Busche T."/>
            <person name="Ruckert C."/>
        </authorList>
    </citation>
    <scope>NUCLEOTIDE SEQUENCE [LARGE SCALE GENOMIC DNA]</scope>
    <source>
        <strain evidence="1 2">2039</strain>
    </source>
</reference>
<sequence length="175" mass="18625">MVMTSPFIFNVLTLLRAGGLPEQRTQTGPSPTRIGPEMIAIPEGGEVRVDATLTPLGEGIMVDAEISATLQGECARCLRPLSPEHTLRVSAVFSDSDDFITGEVDEDGDNDELPRVQGDNIDLLQPVIDEAGLSLPFNPVCRGGCPEDADVPAPDGISGEKVGVDPRWAGLEKFK</sequence>
<keyword evidence="2" id="KW-1185">Reference proteome</keyword>
<proteinExistence type="predicted"/>
<gene>
    <name evidence="1" type="ORF">COCCU_09060</name>
</gene>
<accession>A0A6B8WA67</accession>
<organism evidence="1 2">
    <name type="scientific">Corynebacterium occultum</name>
    <dbReference type="NCBI Taxonomy" id="2675219"/>
    <lineage>
        <taxon>Bacteria</taxon>
        <taxon>Bacillati</taxon>
        <taxon>Actinomycetota</taxon>
        <taxon>Actinomycetes</taxon>
        <taxon>Mycobacteriales</taxon>
        <taxon>Corynebacteriaceae</taxon>
        <taxon>Corynebacterium</taxon>
    </lineage>
</organism>
<dbReference type="EMBL" id="CP046455">
    <property type="protein sequence ID" value="QGU07736.1"/>
    <property type="molecule type" value="Genomic_DNA"/>
</dbReference>
<dbReference type="Proteomes" id="UP000424462">
    <property type="component" value="Chromosome"/>
</dbReference>
<evidence type="ECO:0000313" key="2">
    <source>
        <dbReference type="Proteomes" id="UP000424462"/>
    </source>
</evidence>
<dbReference type="InterPro" id="IPR003772">
    <property type="entry name" value="YceD"/>
</dbReference>
<evidence type="ECO:0000313" key="1">
    <source>
        <dbReference type="EMBL" id="QGU07736.1"/>
    </source>
</evidence>
<dbReference type="Pfam" id="PF02620">
    <property type="entry name" value="YceD"/>
    <property type="match status" value="1"/>
</dbReference>
<dbReference type="AlphaFoldDB" id="A0A6B8WA67"/>